<sequence length="291" mass="32888">MPESIVIGTRGSKLALAQAEKVKEILEEEGFETELKIIRTSGDIKKDRPLHEFKGIGAFVREIDLALKRGEVDIAVHSLKDVPTERVEGTVIAAVLERESPCDAFITREEKRFEEVESGSIIGTSSLRRRAMVLKLRRDLKIENLRGNVDTRLRKLTEGMYDGIFLAEAGLIRLGWDKKLNYQRLDPQIFVPSANQGIIAIATRENEKEIVSFMNHEKTYREAMLERAVISELGIGCAIPAGVYAESDGRRIRLVCEILKENGEVVARIDEKLDRDYSQSDVREVLREVIP</sequence>
<dbReference type="PANTHER" id="PTHR11557:SF0">
    <property type="entry name" value="PORPHOBILINOGEN DEAMINASE"/>
    <property type="match status" value="1"/>
</dbReference>
<comment type="catalytic activity">
    <reaction evidence="4">
        <text>4 porphobilinogen + H2O = hydroxymethylbilane + 4 NH4(+)</text>
        <dbReference type="Rhea" id="RHEA:13185"/>
        <dbReference type="ChEBI" id="CHEBI:15377"/>
        <dbReference type="ChEBI" id="CHEBI:28938"/>
        <dbReference type="ChEBI" id="CHEBI:57845"/>
        <dbReference type="ChEBI" id="CHEBI:58126"/>
        <dbReference type="EC" id="2.5.1.61"/>
    </reaction>
</comment>
<comment type="miscellaneous">
    <text evidence="4">The porphobilinogen subunits are added to the dipyrromethane group.</text>
</comment>
<accession>A0A0A7GDX4</accession>
<dbReference type="PANTHER" id="PTHR11557">
    <property type="entry name" value="PORPHOBILINOGEN DEAMINASE"/>
    <property type="match status" value="1"/>
</dbReference>
<dbReference type="EMBL" id="CP009552">
    <property type="protein sequence ID" value="AIY89166.1"/>
    <property type="molecule type" value="Genomic_DNA"/>
</dbReference>
<dbReference type="InterPro" id="IPR000860">
    <property type="entry name" value="HemC"/>
</dbReference>
<dbReference type="NCBIfam" id="TIGR00212">
    <property type="entry name" value="hemC"/>
    <property type="match status" value="1"/>
</dbReference>
<dbReference type="SUPFAM" id="SSF53850">
    <property type="entry name" value="Periplasmic binding protein-like II"/>
    <property type="match status" value="1"/>
</dbReference>
<reference evidence="7 8" key="1">
    <citation type="journal article" date="2015" name="Appl. Environ. Microbiol.">
        <title>The Geoglobus acetivorans genome: Fe(III) reduction, acetate utilization, autotrophic growth, and degradation of aromatic compounds in a hyperthermophilic archaeon.</title>
        <authorList>
            <person name="Mardanov A.V."/>
            <person name="Slododkina G.B."/>
            <person name="Slobodkin A.I."/>
            <person name="Beletsky A.V."/>
            <person name="Gavrilov S.N."/>
            <person name="Kublanov I.V."/>
            <person name="Bonch-Osmolovskaya E.A."/>
            <person name="Skryabin K.G."/>
            <person name="Ravin N.V."/>
        </authorList>
    </citation>
    <scope>NUCLEOTIDE SEQUENCE [LARGE SCALE GENOMIC DNA]</scope>
    <source>
        <strain evidence="7 8">SBH6</strain>
    </source>
</reference>
<evidence type="ECO:0000259" key="6">
    <source>
        <dbReference type="Pfam" id="PF03900"/>
    </source>
</evidence>
<dbReference type="PIRSF" id="PIRSF001438">
    <property type="entry name" value="4pyrrol_synth_OHMeBilane_synth"/>
    <property type="match status" value="1"/>
</dbReference>
<dbReference type="eggNOG" id="arCOG04299">
    <property type="taxonomic scope" value="Archaea"/>
</dbReference>
<dbReference type="Gene3D" id="3.40.190.10">
    <property type="entry name" value="Periplasmic binding protein-like II"/>
    <property type="match status" value="2"/>
</dbReference>
<dbReference type="KEGG" id="gac:GACE_0109"/>
<dbReference type="Pfam" id="PF03900">
    <property type="entry name" value="Porphobil_deamC"/>
    <property type="match status" value="1"/>
</dbReference>
<dbReference type="SUPFAM" id="SSF54782">
    <property type="entry name" value="Porphobilinogen deaminase (hydroxymethylbilane synthase), C-terminal domain"/>
    <property type="match status" value="1"/>
</dbReference>
<evidence type="ECO:0000259" key="5">
    <source>
        <dbReference type="Pfam" id="PF01379"/>
    </source>
</evidence>
<dbReference type="InterPro" id="IPR022417">
    <property type="entry name" value="Porphobilin_deaminase_N"/>
</dbReference>
<comment type="similarity">
    <text evidence="1 4">Belongs to the HMBS family.</text>
</comment>
<dbReference type="GO" id="GO:0004418">
    <property type="term" value="F:hydroxymethylbilane synthase activity"/>
    <property type="evidence" value="ECO:0007669"/>
    <property type="project" value="UniProtKB-UniRule"/>
</dbReference>
<dbReference type="Proteomes" id="UP000030624">
    <property type="component" value="Chromosome"/>
</dbReference>
<feature type="domain" description="Porphobilinogen deaminase C-terminal" evidence="6">
    <location>
        <begin position="221"/>
        <end position="270"/>
    </location>
</feature>
<feature type="domain" description="Porphobilinogen deaminase N-terminal" evidence="5">
    <location>
        <begin position="5"/>
        <end position="210"/>
    </location>
</feature>
<dbReference type="STRING" id="565033.GACE_0109"/>
<dbReference type="HOGENOM" id="CLU_019704_0_2_2"/>
<dbReference type="FunFam" id="3.40.190.10:FF:000005">
    <property type="entry name" value="Porphobilinogen deaminase"/>
    <property type="match status" value="1"/>
</dbReference>
<evidence type="ECO:0000256" key="4">
    <source>
        <dbReference type="HAMAP-Rule" id="MF_00260"/>
    </source>
</evidence>
<dbReference type="PRINTS" id="PR00151">
    <property type="entry name" value="PORPHBDMNASE"/>
</dbReference>
<dbReference type="GO" id="GO:0005737">
    <property type="term" value="C:cytoplasm"/>
    <property type="evidence" value="ECO:0007669"/>
    <property type="project" value="UniProtKB-UniRule"/>
</dbReference>
<dbReference type="InterPro" id="IPR036803">
    <property type="entry name" value="Porphobilinogen_deaminase_C_sf"/>
</dbReference>
<name>A0A0A7GDX4_GEOAI</name>
<evidence type="ECO:0000313" key="8">
    <source>
        <dbReference type="Proteomes" id="UP000030624"/>
    </source>
</evidence>
<dbReference type="EC" id="2.5.1.61" evidence="4"/>
<protein>
    <recommendedName>
        <fullName evidence="4">Probable porphobilinogen deaminase</fullName>
        <shortName evidence="4">PBG</shortName>
        <ecNumber evidence="4">2.5.1.61</ecNumber>
    </recommendedName>
    <alternativeName>
        <fullName evidence="4">Hydroxymethylbilane synthase</fullName>
        <shortName evidence="4">HMBS</shortName>
    </alternativeName>
    <alternativeName>
        <fullName evidence="4">Pre-uroporphyrinogen synthase</fullName>
    </alternativeName>
</protein>
<proteinExistence type="inferred from homology"/>
<gene>
    <name evidence="4" type="primary">hemC</name>
    <name evidence="7" type="ORF">GACE_0109</name>
</gene>
<dbReference type="GeneID" id="24796710"/>
<evidence type="ECO:0000256" key="3">
    <source>
        <dbReference type="ARBA" id="ARBA00023244"/>
    </source>
</evidence>
<evidence type="ECO:0000313" key="7">
    <source>
        <dbReference type="EMBL" id="AIY89166.1"/>
    </source>
</evidence>
<dbReference type="Pfam" id="PF01379">
    <property type="entry name" value="Porphobil_deam"/>
    <property type="match status" value="1"/>
</dbReference>
<dbReference type="RefSeq" id="WP_048090288.1">
    <property type="nucleotide sequence ID" value="NZ_CP009552.1"/>
</dbReference>
<dbReference type="GO" id="GO:0006782">
    <property type="term" value="P:protoporphyrinogen IX biosynthetic process"/>
    <property type="evidence" value="ECO:0007669"/>
    <property type="project" value="UniProtKB-UniRule"/>
</dbReference>
<evidence type="ECO:0000256" key="1">
    <source>
        <dbReference type="ARBA" id="ARBA00005638"/>
    </source>
</evidence>
<dbReference type="HAMAP" id="MF_00260">
    <property type="entry name" value="Porphobil_deam"/>
    <property type="match status" value="1"/>
</dbReference>
<evidence type="ECO:0000256" key="2">
    <source>
        <dbReference type="ARBA" id="ARBA00022679"/>
    </source>
</evidence>
<comment type="cofactor">
    <cofactor evidence="4">
        <name>dipyrromethane</name>
        <dbReference type="ChEBI" id="CHEBI:60342"/>
    </cofactor>
    <text evidence="4">Binds 1 dipyrromethane group covalently.</text>
</comment>
<dbReference type="Gene3D" id="3.30.160.40">
    <property type="entry name" value="Porphobilinogen deaminase, C-terminal domain"/>
    <property type="match status" value="1"/>
</dbReference>
<organism evidence="7 8">
    <name type="scientific">Geoglobus acetivorans</name>
    <dbReference type="NCBI Taxonomy" id="565033"/>
    <lineage>
        <taxon>Archaea</taxon>
        <taxon>Methanobacteriati</taxon>
        <taxon>Methanobacteriota</taxon>
        <taxon>Archaeoglobi</taxon>
        <taxon>Archaeoglobales</taxon>
        <taxon>Archaeoglobaceae</taxon>
        <taxon>Geoglobus</taxon>
    </lineage>
</organism>
<keyword evidence="2 4" id="KW-0808">Transferase</keyword>
<keyword evidence="3 4" id="KW-0627">Porphyrin biosynthesis</keyword>
<dbReference type="AlphaFoldDB" id="A0A0A7GDX4"/>
<dbReference type="InterPro" id="IPR022418">
    <property type="entry name" value="Porphobilinogen_deaminase_C"/>
</dbReference>
<feature type="modified residue" description="S-(dipyrrolylmethanemethyl)cysteine" evidence="4">
    <location>
        <position position="237"/>
    </location>
</feature>
<comment type="function">
    <text evidence="4">Tetrapolymerization of the monopyrrole PBG into the hydroxymethylbilane pre-uroporphyrinogen in several discrete steps.</text>
</comment>